<evidence type="ECO:0000256" key="1">
    <source>
        <dbReference type="ARBA" id="ARBA00022670"/>
    </source>
</evidence>
<accession>A0A644Y5S7</accession>
<dbReference type="Pfam" id="PF01112">
    <property type="entry name" value="Asparaginase_2"/>
    <property type="match status" value="1"/>
</dbReference>
<dbReference type="FunFam" id="3.60.20.30:FF:000001">
    <property type="entry name" value="Isoaspartyl peptidase/L-asparaginase"/>
    <property type="match status" value="1"/>
</dbReference>
<keyword evidence="2" id="KW-0378">Hydrolase</keyword>
<organism evidence="4">
    <name type="scientific">bioreactor metagenome</name>
    <dbReference type="NCBI Taxonomy" id="1076179"/>
    <lineage>
        <taxon>unclassified sequences</taxon>
        <taxon>metagenomes</taxon>
        <taxon>ecological metagenomes</taxon>
    </lineage>
</organism>
<comment type="caution">
    <text evidence="4">The sequence shown here is derived from an EMBL/GenBank/DDBJ whole genome shotgun (WGS) entry which is preliminary data.</text>
</comment>
<name>A0A644Y5S7_9ZZZZ</name>
<dbReference type="PANTHER" id="PTHR10188:SF6">
    <property type="entry name" value="N(4)-(BETA-N-ACETYLGLUCOSAMINYL)-L-ASPARAGINASE"/>
    <property type="match status" value="1"/>
</dbReference>
<evidence type="ECO:0000256" key="3">
    <source>
        <dbReference type="ARBA" id="ARBA00022813"/>
    </source>
</evidence>
<dbReference type="GO" id="GO:0016811">
    <property type="term" value="F:hydrolase activity, acting on carbon-nitrogen (but not peptide) bonds, in linear amides"/>
    <property type="evidence" value="ECO:0007669"/>
    <property type="project" value="UniProtKB-ARBA"/>
</dbReference>
<dbReference type="GO" id="GO:0006508">
    <property type="term" value="P:proteolysis"/>
    <property type="evidence" value="ECO:0007669"/>
    <property type="project" value="UniProtKB-KW"/>
</dbReference>
<dbReference type="SUPFAM" id="SSF56235">
    <property type="entry name" value="N-terminal nucleophile aminohydrolases (Ntn hydrolases)"/>
    <property type="match status" value="1"/>
</dbReference>
<keyword evidence="1" id="KW-0645">Protease</keyword>
<keyword evidence="3" id="KW-0068">Autocatalytic cleavage</keyword>
<dbReference type="InterPro" id="IPR029055">
    <property type="entry name" value="Ntn_hydrolases_N"/>
</dbReference>
<evidence type="ECO:0008006" key="5">
    <source>
        <dbReference type="Google" id="ProtNLM"/>
    </source>
</evidence>
<dbReference type="EMBL" id="VSSQ01004141">
    <property type="protein sequence ID" value="MPM23912.1"/>
    <property type="molecule type" value="Genomic_DNA"/>
</dbReference>
<dbReference type="PANTHER" id="PTHR10188">
    <property type="entry name" value="L-ASPARAGINASE"/>
    <property type="match status" value="1"/>
</dbReference>
<protein>
    <recommendedName>
        <fullName evidence="5">Beta-aspartyl-peptidase</fullName>
    </recommendedName>
</protein>
<evidence type="ECO:0000313" key="4">
    <source>
        <dbReference type="EMBL" id="MPM23912.1"/>
    </source>
</evidence>
<dbReference type="GO" id="GO:0008233">
    <property type="term" value="F:peptidase activity"/>
    <property type="evidence" value="ECO:0007669"/>
    <property type="project" value="UniProtKB-KW"/>
</dbReference>
<reference evidence="4" key="1">
    <citation type="submission" date="2019-08" db="EMBL/GenBank/DDBJ databases">
        <authorList>
            <person name="Kucharzyk K."/>
            <person name="Murdoch R.W."/>
            <person name="Higgins S."/>
            <person name="Loffler F."/>
        </authorList>
    </citation>
    <scope>NUCLEOTIDE SEQUENCE</scope>
</reference>
<gene>
    <name evidence="4" type="ORF">SDC9_70389</name>
</gene>
<dbReference type="Gene3D" id="3.60.20.30">
    <property type="entry name" value="(Glycosyl)asparaginase"/>
    <property type="match status" value="1"/>
</dbReference>
<sequence length="157" mass="16880">MVDSSYFVTVEMKKRYEKIKADKNGTVGCVVRDIYGNICAGTSTGGMMMKKWGRIGDSPVIGAGTYADSRYAGISCTGHGEYFIRYSVAYDIIARMKYGNQSLKEAMHAVLFDVLLPAGGTGGIIGIDASGNIVVDFNTTGMFRASTSQSVGHVIEY</sequence>
<proteinExistence type="predicted"/>
<dbReference type="AlphaFoldDB" id="A0A644Y5S7"/>
<evidence type="ECO:0000256" key="2">
    <source>
        <dbReference type="ARBA" id="ARBA00022801"/>
    </source>
</evidence>
<dbReference type="InterPro" id="IPR000246">
    <property type="entry name" value="Peptidase_T2"/>
</dbReference>